<keyword evidence="3" id="KW-1185">Reference proteome</keyword>
<feature type="non-terminal residue" evidence="2">
    <location>
        <position position="69"/>
    </location>
</feature>
<feature type="region of interest" description="Disordered" evidence="1">
    <location>
        <begin position="1"/>
        <end position="30"/>
    </location>
</feature>
<feature type="compositionally biased region" description="Polar residues" evidence="1">
    <location>
        <begin position="1"/>
        <end position="17"/>
    </location>
</feature>
<reference evidence="2" key="1">
    <citation type="journal article" date="2020" name="Fungal Divers.">
        <title>Resolving the Mortierellaceae phylogeny through synthesis of multi-gene phylogenetics and phylogenomics.</title>
        <authorList>
            <person name="Vandepol N."/>
            <person name="Liber J."/>
            <person name="Desiro A."/>
            <person name="Na H."/>
            <person name="Kennedy M."/>
            <person name="Barry K."/>
            <person name="Grigoriev I.V."/>
            <person name="Miller A.N."/>
            <person name="O'Donnell K."/>
            <person name="Stajich J.E."/>
            <person name="Bonito G."/>
        </authorList>
    </citation>
    <scope>NUCLEOTIDE SEQUENCE</scope>
    <source>
        <strain evidence="2">CK1249</strain>
    </source>
</reference>
<dbReference type="Proteomes" id="UP000738359">
    <property type="component" value="Unassembled WGS sequence"/>
</dbReference>
<name>A0A9P6IQC5_MORAP</name>
<evidence type="ECO:0000313" key="2">
    <source>
        <dbReference type="EMBL" id="KAF9943907.1"/>
    </source>
</evidence>
<comment type="caution">
    <text evidence="2">The sequence shown here is derived from an EMBL/GenBank/DDBJ whole genome shotgun (WGS) entry which is preliminary data.</text>
</comment>
<dbReference type="EMBL" id="JAAAHY010002795">
    <property type="protein sequence ID" value="KAF9943907.1"/>
    <property type="molecule type" value="Genomic_DNA"/>
</dbReference>
<dbReference type="AlphaFoldDB" id="A0A9P6IQC5"/>
<proteinExistence type="predicted"/>
<gene>
    <name evidence="2" type="ORF">BGZ70_005270</name>
</gene>
<organism evidence="2 3">
    <name type="scientific">Mortierella alpina</name>
    <name type="common">Oleaginous fungus</name>
    <name type="synonym">Mortierella renispora</name>
    <dbReference type="NCBI Taxonomy" id="64518"/>
    <lineage>
        <taxon>Eukaryota</taxon>
        <taxon>Fungi</taxon>
        <taxon>Fungi incertae sedis</taxon>
        <taxon>Mucoromycota</taxon>
        <taxon>Mortierellomycotina</taxon>
        <taxon>Mortierellomycetes</taxon>
        <taxon>Mortierellales</taxon>
        <taxon>Mortierellaceae</taxon>
        <taxon>Mortierella</taxon>
    </lineage>
</organism>
<sequence length="69" mass="7989">MCLMKSTRSAPSTSLCENVTRRENRRNPEAARSLRRQICLSCCLRRRRCPTPRLLHCRAGIPTSMSSRR</sequence>
<accession>A0A9P6IQC5</accession>
<evidence type="ECO:0000313" key="3">
    <source>
        <dbReference type="Proteomes" id="UP000738359"/>
    </source>
</evidence>
<evidence type="ECO:0000256" key="1">
    <source>
        <dbReference type="SAM" id="MobiDB-lite"/>
    </source>
</evidence>
<protein>
    <submittedName>
        <fullName evidence="2">Uncharacterized protein</fullName>
    </submittedName>
</protein>
<feature type="compositionally biased region" description="Basic and acidic residues" evidence="1">
    <location>
        <begin position="19"/>
        <end position="29"/>
    </location>
</feature>